<dbReference type="PRINTS" id="PR02045">
    <property type="entry name" value="F138DOMAIN"/>
</dbReference>
<dbReference type="EMBL" id="AF218028">
    <property type="protein sequence ID" value="AAG17270.1"/>
    <property type="molecule type" value="mRNA"/>
</dbReference>
<reference evidence="2" key="1">
    <citation type="submission" date="1999-12" db="EMBL/GenBank/DDBJ databases">
        <title>Novel Human cDNA clones with function of inhibiting cancer cell growth.</title>
        <authorList>
            <person name="Gu J.R."/>
            <person name="Wan D.F."/>
            <person name="Zhao X.T."/>
            <person name="Zhou X.M."/>
            <person name="Jiang H.Q."/>
            <person name="Zhang P.P."/>
            <person name="Qin W.X."/>
            <person name="Huang Y."/>
            <person name="Qiu X.K."/>
            <person name="Qian L.F."/>
            <person name="He L.P."/>
            <person name="Li H.N."/>
            <person name="Yu Y."/>
            <person name="Yu J."/>
            <person name="Han L.H."/>
        </authorList>
    </citation>
    <scope>NUCLEOTIDE SEQUENCE</scope>
</reference>
<keyword evidence="1" id="KW-0812">Transmembrane</keyword>
<sequence length="137" mass="15826">MRRELLAGILLRITFNFFLFFFLPFPLVVFFIYFYFYFFLEMESHYVAQAGLELLGSSNPPASASLVAGTLSVHHCACFESFTKRKKKLKKAFRFIQCLLLGLLKVRPLQHQGVNSCDCERGYFQGIFMQAAPWEGT</sequence>
<accession>Q9HBN2</accession>
<feature type="transmembrane region" description="Helical" evidence="1">
    <location>
        <begin position="9"/>
        <end position="36"/>
    </location>
</feature>
<dbReference type="AlphaFoldDB" id="Q9HBN2"/>
<organism evidence="2">
    <name type="scientific">Homo sapiens</name>
    <name type="common">Human</name>
    <dbReference type="NCBI Taxonomy" id="9606"/>
    <lineage>
        <taxon>Eukaryota</taxon>
        <taxon>Metazoa</taxon>
        <taxon>Chordata</taxon>
        <taxon>Craniata</taxon>
        <taxon>Vertebrata</taxon>
        <taxon>Euteleostomi</taxon>
        <taxon>Mammalia</taxon>
        <taxon>Eutheria</taxon>
        <taxon>Euarchontoglires</taxon>
        <taxon>Primates</taxon>
        <taxon>Haplorrhini</taxon>
        <taxon>Catarrhini</taxon>
        <taxon>Hominidae</taxon>
        <taxon>Homo</taxon>
    </lineage>
</organism>
<evidence type="ECO:0000256" key="1">
    <source>
        <dbReference type="SAM" id="Phobius"/>
    </source>
</evidence>
<keyword evidence="1" id="KW-1133">Transmembrane helix</keyword>
<name>Q9HBN2_HUMAN</name>
<protein>
    <submittedName>
        <fullName evidence="2">Uncharacterized protein</fullName>
    </submittedName>
</protein>
<evidence type="ECO:0000313" key="2">
    <source>
        <dbReference type="EMBL" id="AAG17270.1"/>
    </source>
</evidence>
<keyword evidence="1" id="KW-0472">Membrane</keyword>
<proteinExistence type="evidence at transcript level"/>
<dbReference type="PeptideAtlas" id="Q9HBN2"/>